<dbReference type="OrthoDB" id="6477712at2759"/>
<dbReference type="AlphaFoldDB" id="A0A7R9MQ77"/>
<accession>A0A7R9MQ77</accession>
<keyword evidence="2" id="KW-1185">Reference proteome</keyword>
<proteinExistence type="predicted"/>
<dbReference type="EMBL" id="OC953780">
    <property type="protein sequence ID" value="CAD7664508.1"/>
    <property type="molecule type" value="Genomic_DNA"/>
</dbReference>
<evidence type="ECO:0000313" key="1">
    <source>
        <dbReference type="EMBL" id="CAD7664508.1"/>
    </source>
</evidence>
<evidence type="ECO:0000313" key="2">
    <source>
        <dbReference type="Proteomes" id="UP000728032"/>
    </source>
</evidence>
<gene>
    <name evidence="1" type="ORF">ONB1V03_LOCUS21066</name>
</gene>
<dbReference type="SUPFAM" id="SSF49599">
    <property type="entry name" value="TRAF domain-like"/>
    <property type="match status" value="1"/>
</dbReference>
<dbReference type="Gene3D" id="3.30.40.10">
    <property type="entry name" value="Zinc/RING finger domain, C3HC4 (zinc finger)"/>
    <property type="match status" value="1"/>
</dbReference>
<sequence length="123" mass="13562">MLNNLQIKCQFSDNGCPSMVPLDQLSQHVNSCPYDASKCGKCFCDHKSGHDCIQSLLAVNTQLKDENKSLLQKMMSNLNTGAVMTETSDATHQTSFESVLSVARRERFNGVVIGSDMKDDMVV</sequence>
<dbReference type="EMBL" id="CAJPVJ010038955">
    <property type="protein sequence ID" value="CAG2181645.1"/>
    <property type="molecule type" value="Genomic_DNA"/>
</dbReference>
<organism evidence="1">
    <name type="scientific">Oppiella nova</name>
    <dbReference type="NCBI Taxonomy" id="334625"/>
    <lineage>
        <taxon>Eukaryota</taxon>
        <taxon>Metazoa</taxon>
        <taxon>Ecdysozoa</taxon>
        <taxon>Arthropoda</taxon>
        <taxon>Chelicerata</taxon>
        <taxon>Arachnida</taxon>
        <taxon>Acari</taxon>
        <taxon>Acariformes</taxon>
        <taxon>Sarcoptiformes</taxon>
        <taxon>Oribatida</taxon>
        <taxon>Brachypylina</taxon>
        <taxon>Oppioidea</taxon>
        <taxon>Oppiidae</taxon>
        <taxon>Oppiella</taxon>
    </lineage>
</organism>
<dbReference type="Proteomes" id="UP000728032">
    <property type="component" value="Unassembled WGS sequence"/>
</dbReference>
<dbReference type="InterPro" id="IPR013083">
    <property type="entry name" value="Znf_RING/FYVE/PHD"/>
</dbReference>
<feature type="non-terminal residue" evidence="1">
    <location>
        <position position="123"/>
    </location>
</feature>
<name>A0A7R9MQ77_9ACAR</name>
<reference evidence="1" key="1">
    <citation type="submission" date="2020-11" db="EMBL/GenBank/DDBJ databases">
        <authorList>
            <person name="Tran Van P."/>
        </authorList>
    </citation>
    <scope>NUCLEOTIDE SEQUENCE</scope>
</reference>
<protein>
    <submittedName>
        <fullName evidence="1">Uncharacterized protein</fullName>
    </submittedName>
</protein>